<organism evidence="2 3">
    <name type="scientific">Candidatus Ornithobacterium hominis</name>
    <dbReference type="NCBI Taxonomy" id="2497989"/>
    <lineage>
        <taxon>Bacteria</taxon>
        <taxon>Pseudomonadati</taxon>
        <taxon>Bacteroidota</taxon>
        <taxon>Flavobacteriia</taxon>
        <taxon>Flavobacteriales</taxon>
        <taxon>Weeksellaceae</taxon>
        <taxon>Ornithobacterium</taxon>
    </lineage>
</organism>
<feature type="transmembrane region" description="Helical" evidence="1">
    <location>
        <begin position="89"/>
        <end position="106"/>
    </location>
</feature>
<keyword evidence="1" id="KW-0812">Transmembrane</keyword>
<feature type="transmembrane region" description="Helical" evidence="1">
    <location>
        <begin position="190"/>
        <end position="213"/>
    </location>
</feature>
<evidence type="ECO:0008006" key="4">
    <source>
        <dbReference type="Google" id="ProtNLM"/>
    </source>
</evidence>
<gene>
    <name evidence="2" type="ORF">SAMEA104719789_00488</name>
</gene>
<name>A0A383TW45_9FLAO</name>
<reference evidence="2 3" key="1">
    <citation type="submission" date="2018-09" db="EMBL/GenBank/DDBJ databases">
        <authorList>
            <consortium name="Pathogen Informatics"/>
        </authorList>
    </citation>
    <scope>NUCLEOTIDE SEQUENCE [LARGE SCALE GENOMIC DNA]</scope>
    <source>
        <strain evidence="2 3">OH-22767</strain>
    </source>
</reference>
<keyword evidence="3" id="KW-1185">Reference proteome</keyword>
<dbReference type="Proteomes" id="UP000262142">
    <property type="component" value="Unassembled WGS sequence"/>
</dbReference>
<protein>
    <recommendedName>
        <fullName evidence="4">EpsG family protein</fullName>
    </recommendedName>
</protein>
<evidence type="ECO:0000313" key="2">
    <source>
        <dbReference type="EMBL" id="SZD71389.1"/>
    </source>
</evidence>
<keyword evidence="1" id="KW-0472">Membrane</keyword>
<feature type="transmembrane region" description="Helical" evidence="1">
    <location>
        <begin position="233"/>
        <end position="249"/>
    </location>
</feature>
<feature type="transmembrane region" description="Helical" evidence="1">
    <location>
        <begin position="30"/>
        <end position="51"/>
    </location>
</feature>
<dbReference type="RefSeq" id="WP_119058967.1">
    <property type="nucleotide sequence ID" value="NZ_UNSC01000001.1"/>
</dbReference>
<feature type="transmembrane region" description="Helical" evidence="1">
    <location>
        <begin position="155"/>
        <end position="178"/>
    </location>
</feature>
<accession>A0A383TW45</accession>
<keyword evidence="1" id="KW-1133">Transmembrane helix</keyword>
<dbReference type="OrthoDB" id="1061912at2"/>
<sequence length="369" mass="44250">MLPYLFIFFLASILFFRAYRKVDFLIYFFVFVSIMMAGLRDMIGGFDVYIYAEVYEVLRGKYLFIYDTFEKGFLVYYYILQYIETSREFLFFATALVMTLLHFYTIKKLSPNVGMSLFIYFCKFFLFSFVYIRQGLAMGILWLCLSFLIQRKYWYVLPFIVLTFFFHKSSIAFAPFLLAAHWKFKQEQLALIAFTILFISVTPLGIFLTSFVAESADSEKLSIYTNKSGGINFFYLIEGGLGILLSILFQKYFYKNQRETVIFNGFFMYSVMILAGLTNATFIRFSWYYFIFVVIALPYIYYYYKLENIQFKSIFKILLFLYYSLVFFRLLIVYDGGDFMPYKTIFQDFERNGKWEFMEYRQRHGIPND</sequence>
<dbReference type="EMBL" id="UNSC01000001">
    <property type="protein sequence ID" value="SZD71389.1"/>
    <property type="molecule type" value="Genomic_DNA"/>
</dbReference>
<feature type="transmembrane region" description="Helical" evidence="1">
    <location>
        <begin position="286"/>
        <end position="304"/>
    </location>
</feature>
<feature type="transmembrane region" description="Helical" evidence="1">
    <location>
        <begin position="316"/>
        <end position="334"/>
    </location>
</feature>
<feature type="transmembrane region" description="Helical" evidence="1">
    <location>
        <begin position="261"/>
        <end position="280"/>
    </location>
</feature>
<evidence type="ECO:0000256" key="1">
    <source>
        <dbReference type="SAM" id="Phobius"/>
    </source>
</evidence>
<dbReference type="InterPro" id="IPR049458">
    <property type="entry name" value="EpsG-like"/>
</dbReference>
<feature type="transmembrane region" description="Helical" evidence="1">
    <location>
        <begin position="118"/>
        <end position="149"/>
    </location>
</feature>
<evidence type="ECO:0000313" key="3">
    <source>
        <dbReference type="Proteomes" id="UP000262142"/>
    </source>
</evidence>
<dbReference type="Pfam" id="PF14897">
    <property type="entry name" value="EpsG"/>
    <property type="match status" value="1"/>
</dbReference>
<dbReference type="AlphaFoldDB" id="A0A383TW45"/>
<proteinExistence type="predicted"/>